<evidence type="ECO:0000313" key="3">
    <source>
        <dbReference type="Proteomes" id="UP000241447"/>
    </source>
</evidence>
<evidence type="ECO:0000256" key="1">
    <source>
        <dbReference type="SAM" id="Phobius"/>
    </source>
</evidence>
<feature type="transmembrane region" description="Helical" evidence="1">
    <location>
        <begin position="90"/>
        <end position="111"/>
    </location>
</feature>
<dbReference type="AlphaFoldDB" id="A0A2R4LZI7"/>
<keyword evidence="1" id="KW-0472">Membrane</keyword>
<sequence length="209" mass="22774">MDKIQTLETRLRNDPMVSTEIMDHLQSRRAKGFLSDAQYHDELEKLNDAPLDISLGAGSTSFLNDWKEISVALEEMEHTLEKRANIQFKLGTSGVPIGIALVLGALAISVYFKVPFIAAAGLAGILVTALGVHGFLILRVHQQASLAAERLAEKRVALMFMRLAISSPRKRQSDRLLAAGMSMFLGHQAAQTLPLSADDLPASRKPEGS</sequence>
<reference evidence="2 3" key="1">
    <citation type="submission" date="2018-03" db="EMBL/GenBank/DDBJ databases">
        <title>The Complete Genome of Celeribacter baekdonensis strain LH4, a Thiosulfate-Oxidizing Alphaproteobacterium Isolated from Gulf of Mexico Continental Slope Sediments.</title>
        <authorList>
            <person name="Flood B.E."/>
            <person name="Bailey J.V."/>
            <person name="Leprich D."/>
        </authorList>
    </citation>
    <scope>NUCLEOTIDE SEQUENCE [LARGE SCALE GENOMIC DNA]</scope>
    <source>
        <strain evidence="2 3">LH4</strain>
    </source>
</reference>
<accession>A0A2R4LZI7</accession>
<name>A0A2R4LZI7_9RHOB</name>
<dbReference type="EMBL" id="CP028475">
    <property type="protein sequence ID" value="AVW90350.1"/>
    <property type="molecule type" value="Genomic_DNA"/>
</dbReference>
<feature type="transmembrane region" description="Helical" evidence="1">
    <location>
        <begin position="117"/>
        <end position="138"/>
    </location>
</feature>
<organism evidence="2 3">
    <name type="scientific">Celeribacter baekdonensis</name>
    <dbReference type="NCBI Taxonomy" id="875171"/>
    <lineage>
        <taxon>Bacteria</taxon>
        <taxon>Pseudomonadati</taxon>
        <taxon>Pseudomonadota</taxon>
        <taxon>Alphaproteobacteria</taxon>
        <taxon>Rhodobacterales</taxon>
        <taxon>Roseobacteraceae</taxon>
        <taxon>Celeribacter</taxon>
    </lineage>
</organism>
<gene>
    <name evidence="2" type="ORF">DA792_03975</name>
</gene>
<proteinExistence type="predicted"/>
<dbReference type="KEGG" id="cbak:DA792_03975"/>
<keyword evidence="1" id="KW-0812">Transmembrane</keyword>
<dbReference type="Proteomes" id="UP000241447">
    <property type="component" value="Chromosome"/>
</dbReference>
<protein>
    <submittedName>
        <fullName evidence="2">Uncharacterized protein</fullName>
    </submittedName>
</protein>
<keyword evidence="1" id="KW-1133">Transmembrane helix</keyword>
<evidence type="ECO:0000313" key="2">
    <source>
        <dbReference type="EMBL" id="AVW90350.1"/>
    </source>
</evidence>